<dbReference type="PANTHER" id="PTHR11573:SF30">
    <property type="entry name" value="RIBONUCLEOSIDE-DIPHOSPHATE REDUCTASE 2 SUBUNIT ALPHA"/>
    <property type="match status" value="1"/>
</dbReference>
<evidence type="ECO:0000256" key="5">
    <source>
        <dbReference type="ARBA" id="ARBA00023002"/>
    </source>
</evidence>
<dbReference type="Pfam" id="PF02867">
    <property type="entry name" value="Ribonuc_red_lgC"/>
    <property type="match status" value="1"/>
</dbReference>
<evidence type="ECO:0000256" key="2">
    <source>
        <dbReference type="ARBA" id="ARBA00022533"/>
    </source>
</evidence>
<dbReference type="SUPFAM" id="SSF48168">
    <property type="entry name" value="R1 subunit of ribonucleotide reductase, N-terminal domain"/>
    <property type="match status" value="1"/>
</dbReference>
<dbReference type="Gene3D" id="3.20.70.20">
    <property type="match status" value="1"/>
</dbReference>
<comment type="catalytic activity">
    <reaction evidence="8 10">
        <text>a 2'-deoxyribonucleoside 5'-diphosphate + [thioredoxin]-disulfide + H2O = a ribonucleoside 5'-diphosphate + [thioredoxin]-dithiol</text>
        <dbReference type="Rhea" id="RHEA:23252"/>
        <dbReference type="Rhea" id="RHEA-COMP:10698"/>
        <dbReference type="Rhea" id="RHEA-COMP:10700"/>
        <dbReference type="ChEBI" id="CHEBI:15377"/>
        <dbReference type="ChEBI" id="CHEBI:29950"/>
        <dbReference type="ChEBI" id="CHEBI:50058"/>
        <dbReference type="ChEBI" id="CHEBI:57930"/>
        <dbReference type="ChEBI" id="CHEBI:73316"/>
        <dbReference type="EC" id="1.17.4.1"/>
    </reaction>
</comment>
<comment type="function">
    <text evidence="9">Provides the precursors necessary for DNA synthesis. Catalyzes the biosynthesis of deoxyribonucleotides from the corresponding ribonucleotides. R1E contains the binding sites for both substrates and allosteric effectors and carries out the actual reduction of the ribonucleotide.</text>
</comment>
<dbReference type="SUPFAM" id="SSF51998">
    <property type="entry name" value="PFL-like glycyl radical enzymes"/>
    <property type="match status" value="1"/>
</dbReference>
<keyword evidence="4" id="KW-0067">ATP-binding</keyword>
<dbReference type="GO" id="GO:0009263">
    <property type="term" value="P:deoxyribonucleotide biosynthetic process"/>
    <property type="evidence" value="ECO:0007669"/>
    <property type="project" value="UniProtKB-KW"/>
</dbReference>
<dbReference type="NCBIfam" id="TIGR04170">
    <property type="entry name" value="RNR_1b_NrdE"/>
    <property type="match status" value="1"/>
</dbReference>
<evidence type="ECO:0000313" key="13">
    <source>
        <dbReference type="Proteomes" id="UP000481417"/>
    </source>
</evidence>
<reference evidence="12 13" key="1">
    <citation type="submission" date="2019-11" db="EMBL/GenBank/DDBJ databases">
        <authorList>
            <person name="Lang L."/>
        </authorList>
    </citation>
    <scope>NUCLEOTIDE SEQUENCE [LARGE SCALE GENOMIC DNA]</scope>
    <source>
        <strain evidence="12 13">YIM 132242</strain>
    </source>
</reference>
<dbReference type="InterPro" id="IPR013554">
    <property type="entry name" value="RNR_N"/>
</dbReference>
<evidence type="ECO:0000256" key="6">
    <source>
        <dbReference type="ARBA" id="ARBA00023116"/>
    </source>
</evidence>
<keyword evidence="5 10" id="KW-0560">Oxidoreductase</keyword>
<evidence type="ECO:0000259" key="11">
    <source>
        <dbReference type="PROSITE" id="PS00089"/>
    </source>
</evidence>
<dbReference type="PANTHER" id="PTHR11573">
    <property type="entry name" value="RIBONUCLEOSIDE-DIPHOSPHATE REDUCTASE LARGE CHAIN"/>
    <property type="match status" value="1"/>
</dbReference>
<dbReference type="Pfam" id="PF00317">
    <property type="entry name" value="Ribonuc_red_lgN"/>
    <property type="match status" value="1"/>
</dbReference>
<dbReference type="EC" id="1.17.4.1" evidence="10"/>
<dbReference type="NCBIfam" id="TIGR02506">
    <property type="entry name" value="NrdE_NrdA"/>
    <property type="match status" value="1"/>
</dbReference>
<feature type="domain" description="Ribonucleotide reductase large subunit" evidence="11">
    <location>
        <begin position="559"/>
        <end position="581"/>
    </location>
</feature>
<keyword evidence="7" id="KW-1015">Disulfide bond</keyword>
<dbReference type="InterPro" id="IPR008926">
    <property type="entry name" value="RNR_R1-su_N"/>
</dbReference>
<keyword evidence="6 10" id="KW-0215">Deoxyribonucleotide synthesis</keyword>
<comment type="similarity">
    <text evidence="1 10">Belongs to the ribonucleoside diphosphate reductase large chain family.</text>
</comment>
<dbReference type="EMBL" id="WMBT01000001">
    <property type="protein sequence ID" value="MTD98948.1"/>
    <property type="molecule type" value="Genomic_DNA"/>
</dbReference>
<evidence type="ECO:0000256" key="3">
    <source>
        <dbReference type="ARBA" id="ARBA00022741"/>
    </source>
</evidence>
<dbReference type="AlphaFoldDB" id="A0A6L6HK84"/>
<dbReference type="GO" id="GO:0004748">
    <property type="term" value="F:ribonucleoside-diphosphate reductase activity, thioredoxin disulfide as acceptor"/>
    <property type="evidence" value="ECO:0007669"/>
    <property type="project" value="UniProtKB-EC"/>
</dbReference>
<dbReference type="InterPro" id="IPR039718">
    <property type="entry name" value="Rrm1"/>
</dbReference>
<evidence type="ECO:0000256" key="9">
    <source>
        <dbReference type="ARBA" id="ARBA00056598"/>
    </source>
</evidence>
<sequence length="707" mass="79711">MLDGLKPELDYHALNAMLNLYDADGRIRFDADRMAARQYFLQHVNQNTVFFHSLDEKLDYLVEEGYYEPEVLDQYSRNFQRAIWDAAFKRKFRFPTFLGAFKYYTSYTLKTRDGQRYLERYEDRVVMVALTLARGDEALAMRFMEEMLSGRFQPATPTFLNAGKKSRGELISCFLLRIEDNMESIGRSINSALQLSKRGGGVALMLTNLREAGAPIKGIENQSSGVIPVMKLLEDSFSYANQLGARQGAGAVYLNAHHPDIMRFLDTKRENADEKIRIKTLSLGVVIPDITFELAKKNADMYLFSPHDVQKVYGVPFSEISVSEKYAEMVDDKRIKKRKINAREFFQTIAEIQFESGYPYIMFEDTVNRANPVHGRITMSNLCSEILQVNEASEFNEDLSYSHLGTDISCNLGSLNIAATMDGPDFGGTVEAAIRALTAVSEMSAIEAVPSIRRGNDEAHAVGLGQMNLHGFLARERIHYGSPEGVEFTSVYFAAVAFHAIRASNLLAQEKGASFRDFEKSKYADGTFFDKYVSRDWLPTLPDVARVFGNVTLPTREDWAALKADVMKHGLYNRNLQAVPPTGSISYINNSTSSIHPIVSKIEIRKEGKIGRVYYPAAFMSNDNLEYYRDAYEIGPDAIIDTYAAATEHVDQGLSLTLFFPSEATTRDINRAQIHAWKKGIKTIYYIRLRQTALEGTEVQGCVSCTL</sequence>
<accession>A0A6L6HK84</accession>
<dbReference type="PRINTS" id="PR01183">
    <property type="entry name" value="RIBORDTASEM1"/>
</dbReference>
<protein>
    <recommendedName>
        <fullName evidence="10">Ribonucleoside-diphosphate reductase</fullName>
        <ecNumber evidence="10">1.17.4.1</ecNumber>
    </recommendedName>
</protein>
<dbReference type="InterPro" id="IPR013346">
    <property type="entry name" value="NrdE_NrdA_C"/>
</dbReference>
<evidence type="ECO:0000256" key="10">
    <source>
        <dbReference type="RuleBase" id="RU003410"/>
    </source>
</evidence>
<keyword evidence="3" id="KW-0547">Nucleotide-binding</keyword>
<dbReference type="PROSITE" id="PS00089">
    <property type="entry name" value="RIBORED_LARGE"/>
    <property type="match status" value="1"/>
</dbReference>
<organism evidence="12 13">
    <name type="scientific">Paracoccus lichenicola</name>
    <dbReference type="NCBI Taxonomy" id="2665644"/>
    <lineage>
        <taxon>Bacteria</taxon>
        <taxon>Pseudomonadati</taxon>
        <taxon>Pseudomonadota</taxon>
        <taxon>Alphaproteobacteria</taxon>
        <taxon>Rhodobacterales</taxon>
        <taxon>Paracoccaceae</taxon>
        <taxon>Paracoccus</taxon>
    </lineage>
</organism>
<dbReference type="FunFam" id="1.10.1650.20:FF:000002">
    <property type="entry name" value="Ribonucleoside-diphosphate reductase"/>
    <property type="match status" value="1"/>
</dbReference>
<dbReference type="UniPathway" id="UPA00326"/>
<evidence type="ECO:0000256" key="8">
    <source>
        <dbReference type="ARBA" id="ARBA00047754"/>
    </source>
</evidence>
<dbReference type="RefSeq" id="WP_154763032.1">
    <property type="nucleotide sequence ID" value="NZ_WMBT01000001.1"/>
</dbReference>
<dbReference type="GO" id="GO:0005524">
    <property type="term" value="F:ATP binding"/>
    <property type="evidence" value="ECO:0007669"/>
    <property type="project" value="UniProtKB-KW"/>
</dbReference>
<dbReference type="CDD" id="cd01679">
    <property type="entry name" value="RNR_I"/>
    <property type="match status" value="1"/>
</dbReference>
<dbReference type="InterPro" id="IPR013509">
    <property type="entry name" value="RNR_lsu_N"/>
</dbReference>
<gene>
    <name evidence="12" type="primary">nrdE</name>
    <name evidence="12" type="ORF">GIY56_01445</name>
</gene>
<comment type="caution">
    <text evidence="12">The sequence shown here is derived from an EMBL/GenBank/DDBJ whole genome shotgun (WGS) entry which is preliminary data.</text>
</comment>
<name>A0A6L6HK84_9RHOB</name>
<evidence type="ECO:0000256" key="4">
    <source>
        <dbReference type="ARBA" id="ARBA00022840"/>
    </source>
</evidence>
<evidence type="ECO:0000256" key="7">
    <source>
        <dbReference type="ARBA" id="ARBA00023157"/>
    </source>
</evidence>
<keyword evidence="13" id="KW-1185">Reference proteome</keyword>
<dbReference type="Proteomes" id="UP000481417">
    <property type="component" value="Unassembled WGS sequence"/>
</dbReference>
<dbReference type="InterPro" id="IPR026459">
    <property type="entry name" value="RNR_1b_NrdE"/>
</dbReference>
<dbReference type="Gene3D" id="1.10.1650.20">
    <property type="match status" value="1"/>
</dbReference>
<proteinExistence type="inferred from homology"/>
<dbReference type="InterPro" id="IPR000788">
    <property type="entry name" value="RNR_lg_C"/>
</dbReference>
<evidence type="ECO:0000256" key="1">
    <source>
        <dbReference type="ARBA" id="ARBA00010406"/>
    </source>
</evidence>
<dbReference type="Pfam" id="PF08343">
    <property type="entry name" value="RNR_N"/>
    <property type="match status" value="1"/>
</dbReference>
<keyword evidence="2" id="KW-0021">Allosteric enzyme</keyword>
<dbReference type="GO" id="GO:0005971">
    <property type="term" value="C:ribonucleoside-diphosphate reductase complex"/>
    <property type="evidence" value="ECO:0007669"/>
    <property type="project" value="TreeGrafter"/>
</dbReference>
<evidence type="ECO:0000313" key="12">
    <source>
        <dbReference type="EMBL" id="MTD98948.1"/>
    </source>
</evidence>